<dbReference type="EMBL" id="CP001619">
    <property type="protein sequence ID" value="ACT96680.1"/>
    <property type="molecule type" value="Genomic_DNA"/>
</dbReference>
<dbReference type="RefSeq" id="WP_015814920.1">
    <property type="nucleotide sequence ID" value="NC_013037.1"/>
</dbReference>
<dbReference type="STRING" id="471854.Dfer_5489"/>
<organism evidence="2 3">
    <name type="scientific">Dyadobacter fermentans (strain ATCC 700827 / DSM 18053 / CIP 107007 / KCTC 52180 / NS114)</name>
    <dbReference type="NCBI Taxonomy" id="471854"/>
    <lineage>
        <taxon>Bacteria</taxon>
        <taxon>Pseudomonadati</taxon>
        <taxon>Bacteroidota</taxon>
        <taxon>Cytophagia</taxon>
        <taxon>Cytophagales</taxon>
        <taxon>Spirosomataceae</taxon>
        <taxon>Dyadobacter</taxon>
    </lineage>
</organism>
<dbReference type="AlphaFoldDB" id="C6VVF0"/>
<feature type="transmembrane region" description="Helical" evidence="1">
    <location>
        <begin position="36"/>
        <end position="53"/>
    </location>
</feature>
<evidence type="ECO:0000313" key="2">
    <source>
        <dbReference type="EMBL" id="ACT96680.1"/>
    </source>
</evidence>
<evidence type="ECO:0000313" key="3">
    <source>
        <dbReference type="Proteomes" id="UP000002011"/>
    </source>
</evidence>
<keyword evidence="1" id="KW-0812">Transmembrane</keyword>
<keyword evidence="3" id="KW-1185">Reference proteome</keyword>
<protein>
    <submittedName>
        <fullName evidence="2">Uncharacterized protein</fullName>
    </submittedName>
</protein>
<name>C6VVF0_DYAFD</name>
<dbReference type="Proteomes" id="UP000002011">
    <property type="component" value="Chromosome"/>
</dbReference>
<dbReference type="HOGENOM" id="CLU_2896882_0_0_10"/>
<evidence type="ECO:0000256" key="1">
    <source>
        <dbReference type="SAM" id="Phobius"/>
    </source>
</evidence>
<gene>
    <name evidence="2" type="ordered locus">Dfer_5489</name>
</gene>
<keyword evidence="1" id="KW-1133">Transmembrane helix</keyword>
<accession>C6VVF0</accession>
<dbReference type="KEGG" id="dfe:Dfer_5489"/>
<keyword evidence="1" id="KW-0472">Membrane</keyword>
<proteinExistence type="predicted"/>
<feature type="transmembrane region" description="Helical" evidence="1">
    <location>
        <begin position="7"/>
        <end position="30"/>
    </location>
</feature>
<reference evidence="2 3" key="1">
    <citation type="journal article" date="2009" name="Stand. Genomic Sci.">
        <title>Complete genome sequence of Dyadobacter fermentans type strain (NS114).</title>
        <authorList>
            <person name="Lang E."/>
            <person name="Lapidus A."/>
            <person name="Chertkov O."/>
            <person name="Brettin T."/>
            <person name="Detter J.C."/>
            <person name="Han C."/>
            <person name="Copeland A."/>
            <person name="Glavina Del Rio T."/>
            <person name="Nolan M."/>
            <person name="Chen F."/>
            <person name="Lucas S."/>
            <person name="Tice H."/>
            <person name="Cheng J.F."/>
            <person name="Land M."/>
            <person name="Hauser L."/>
            <person name="Chang Y.J."/>
            <person name="Jeffries C.D."/>
            <person name="Kopitz M."/>
            <person name="Bruce D."/>
            <person name="Goodwin L."/>
            <person name="Pitluck S."/>
            <person name="Ovchinnikova G."/>
            <person name="Pati A."/>
            <person name="Ivanova N."/>
            <person name="Mavrommatis K."/>
            <person name="Chen A."/>
            <person name="Palaniappan K."/>
            <person name="Chain P."/>
            <person name="Bristow J."/>
            <person name="Eisen J.A."/>
            <person name="Markowitz V."/>
            <person name="Hugenholtz P."/>
            <person name="Goker M."/>
            <person name="Rohde M."/>
            <person name="Kyrpides N.C."/>
            <person name="Klenk H.P."/>
        </authorList>
    </citation>
    <scope>NUCLEOTIDE SEQUENCE [LARGE SCALE GENOMIC DNA]</scope>
    <source>
        <strain evidence="3">ATCC 700827 / DSM 18053 / CIP 107007 / KCTC 52180 / NS114</strain>
    </source>
</reference>
<sequence length="62" mass="6860">MKILINLFGGLVVSMAVIILASLEALVAFLSLRVNWSLVLVLGLSAVFISTFVKRKRYDRHG</sequence>